<dbReference type="SMART" id="SM00332">
    <property type="entry name" value="PP2Cc"/>
    <property type="match status" value="1"/>
</dbReference>
<dbReference type="CDD" id="cd00143">
    <property type="entry name" value="PP2Cc"/>
    <property type="match status" value="1"/>
</dbReference>
<dbReference type="Gene3D" id="3.60.40.10">
    <property type="entry name" value="PPM-type phosphatase domain"/>
    <property type="match status" value="1"/>
</dbReference>
<dbReference type="SUPFAM" id="SSF81606">
    <property type="entry name" value="PP2C-like"/>
    <property type="match status" value="1"/>
</dbReference>
<keyword evidence="3" id="KW-1185">Reference proteome</keyword>
<dbReference type="EMBL" id="BAABJM010000002">
    <property type="protein sequence ID" value="GAA5050326.1"/>
    <property type="molecule type" value="Genomic_DNA"/>
</dbReference>
<reference evidence="3" key="1">
    <citation type="journal article" date="2019" name="Int. J. Syst. Evol. Microbiol.">
        <title>The Global Catalogue of Microorganisms (GCM) 10K type strain sequencing project: providing services to taxonomists for standard genome sequencing and annotation.</title>
        <authorList>
            <consortium name="The Broad Institute Genomics Platform"/>
            <consortium name="The Broad Institute Genome Sequencing Center for Infectious Disease"/>
            <person name="Wu L."/>
            <person name="Ma J."/>
        </authorList>
    </citation>
    <scope>NUCLEOTIDE SEQUENCE [LARGE SCALE GENOMIC DNA]</scope>
    <source>
        <strain evidence="3">JCM 18298</strain>
    </source>
</reference>
<dbReference type="Proteomes" id="UP001500603">
    <property type="component" value="Unassembled WGS sequence"/>
</dbReference>
<dbReference type="PROSITE" id="PS51746">
    <property type="entry name" value="PPM_2"/>
    <property type="match status" value="1"/>
</dbReference>
<feature type="domain" description="PPM-type phosphatase" evidence="1">
    <location>
        <begin position="101"/>
        <end position="362"/>
    </location>
</feature>
<accession>A0ABP9K352</accession>
<dbReference type="InterPro" id="IPR036457">
    <property type="entry name" value="PPM-type-like_dom_sf"/>
</dbReference>
<protein>
    <recommendedName>
        <fullName evidence="1">PPM-type phosphatase domain-containing protein</fullName>
    </recommendedName>
</protein>
<name>A0ABP9K352_9NOCA</name>
<organism evidence="2 3">
    <name type="scientific">Nocardia callitridis</name>
    <dbReference type="NCBI Taxonomy" id="648753"/>
    <lineage>
        <taxon>Bacteria</taxon>
        <taxon>Bacillati</taxon>
        <taxon>Actinomycetota</taxon>
        <taxon>Actinomycetes</taxon>
        <taxon>Mycobacteriales</taxon>
        <taxon>Nocardiaceae</taxon>
        <taxon>Nocardia</taxon>
    </lineage>
</organism>
<evidence type="ECO:0000313" key="3">
    <source>
        <dbReference type="Proteomes" id="UP001500603"/>
    </source>
</evidence>
<dbReference type="InterPro" id="IPR001932">
    <property type="entry name" value="PPM-type_phosphatase-like_dom"/>
</dbReference>
<proteinExistence type="predicted"/>
<evidence type="ECO:0000259" key="1">
    <source>
        <dbReference type="PROSITE" id="PS51746"/>
    </source>
</evidence>
<dbReference type="RefSeq" id="WP_345495001.1">
    <property type="nucleotide sequence ID" value="NZ_BAABJM010000002.1"/>
</dbReference>
<dbReference type="SMART" id="SM00331">
    <property type="entry name" value="PP2C_SIG"/>
    <property type="match status" value="1"/>
</dbReference>
<evidence type="ECO:0000313" key="2">
    <source>
        <dbReference type="EMBL" id="GAA5050326.1"/>
    </source>
</evidence>
<comment type="caution">
    <text evidence="2">The sequence shown here is derived from an EMBL/GenBank/DDBJ whole genome shotgun (WGS) entry which is preliminary data.</text>
</comment>
<sequence>MSEGTEGMTADAADITTPNLVVAFRCPGCAADARPGDRFCEACGRELGGRSVALPPANTVADAAPSACAGCGGVRYDADRYCLDCGQLRGVPDRFDADLGAVAVVTDRGISHAHNEDSVAAAVIDGMTPHLPLAVLVTVCDGVSTSEDPQAASGAGTRVGLAAARDALARSLPPQQVAMAGLAAAAQAVRDIGGTHGHAPSCTFVSAFVEPGPESTRITVANVGDSRAYWLRAPVRPDTDWARNPPSQRLTSDDSWAQALVDAGAMDEQAAMRDPKAHTLLRWLGADSPEVPWSDTCVRTVEVTGPGALLLCSDGLWNYLPDSDGLAEVALGSPPSSAARELVEFALRCGGNDNITVALVPIPWSPQPGVS</sequence>
<gene>
    <name evidence="2" type="ORF">GCM10023318_20460</name>
</gene>